<evidence type="ECO:0000256" key="3">
    <source>
        <dbReference type="ARBA" id="ARBA00023175"/>
    </source>
</evidence>
<gene>
    <name evidence="5" type="ORF">OXX778_LOCUS21089</name>
</gene>
<dbReference type="Gene3D" id="1.10.238.10">
    <property type="entry name" value="EF-hand"/>
    <property type="match status" value="2"/>
</dbReference>
<proteinExistence type="predicted"/>
<dbReference type="GO" id="GO:0005859">
    <property type="term" value="C:muscle myosin complex"/>
    <property type="evidence" value="ECO:0007669"/>
    <property type="project" value="TreeGrafter"/>
</dbReference>
<dbReference type="PANTHER" id="PTHR23048:SF33">
    <property type="entry name" value="MYOSIN LIGHT CHAIN ALKALI"/>
    <property type="match status" value="1"/>
</dbReference>
<keyword evidence="1" id="KW-0677">Repeat</keyword>
<feature type="domain" description="EF-hand" evidence="4">
    <location>
        <begin position="7"/>
        <end position="42"/>
    </location>
</feature>
<reference evidence="5" key="1">
    <citation type="submission" date="2021-02" db="EMBL/GenBank/DDBJ databases">
        <authorList>
            <person name="Nowell W R."/>
        </authorList>
    </citation>
    <scope>NUCLEOTIDE SEQUENCE</scope>
    <source>
        <strain evidence="5">Ploen Becks lab</strain>
    </source>
</reference>
<dbReference type="Proteomes" id="UP000663879">
    <property type="component" value="Unassembled WGS sequence"/>
</dbReference>
<dbReference type="EMBL" id="CAJNOC010007481">
    <property type="protein sequence ID" value="CAF1099792.1"/>
    <property type="molecule type" value="Genomic_DNA"/>
</dbReference>
<dbReference type="SUPFAM" id="SSF47473">
    <property type="entry name" value="EF-hand"/>
    <property type="match status" value="1"/>
</dbReference>
<organism evidence="5 6">
    <name type="scientific">Brachionus calyciflorus</name>
    <dbReference type="NCBI Taxonomy" id="104777"/>
    <lineage>
        <taxon>Eukaryota</taxon>
        <taxon>Metazoa</taxon>
        <taxon>Spiralia</taxon>
        <taxon>Gnathifera</taxon>
        <taxon>Rotifera</taxon>
        <taxon>Eurotatoria</taxon>
        <taxon>Monogononta</taxon>
        <taxon>Pseudotrocha</taxon>
        <taxon>Ploima</taxon>
        <taxon>Brachionidae</taxon>
        <taxon>Brachionus</taxon>
    </lineage>
</organism>
<dbReference type="PANTHER" id="PTHR23048">
    <property type="entry name" value="MYOSIN LIGHT CHAIN 1, 3"/>
    <property type="match status" value="1"/>
</dbReference>
<evidence type="ECO:0000256" key="1">
    <source>
        <dbReference type="ARBA" id="ARBA00022737"/>
    </source>
</evidence>
<feature type="domain" description="EF-hand" evidence="4">
    <location>
        <begin position="83"/>
        <end position="118"/>
    </location>
</feature>
<keyword evidence="3" id="KW-0505">Motor protein</keyword>
<protein>
    <recommendedName>
        <fullName evidence="4">EF-hand domain-containing protein</fullName>
    </recommendedName>
</protein>
<evidence type="ECO:0000259" key="4">
    <source>
        <dbReference type="PROSITE" id="PS50222"/>
    </source>
</evidence>
<dbReference type="GO" id="GO:0005509">
    <property type="term" value="F:calcium ion binding"/>
    <property type="evidence" value="ECO:0007669"/>
    <property type="project" value="InterPro"/>
</dbReference>
<evidence type="ECO:0000313" key="6">
    <source>
        <dbReference type="Proteomes" id="UP000663879"/>
    </source>
</evidence>
<keyword evidence="2" id="KW-0518">Myosin</keyword>
<accession>A0A814P158</accession>
<evidence type="ECO:0000313" key="5">
    <source>
        <dbReference type="EMBL" id="CAF1099792.1"/>
    </source>
</evidence>
<dbReference type="InterPro" id="IPR050230">
    <property type="entry name" value="CALM/Myosin/TropC-like"/>
</dbReference>
<sequence>MASLPQDKIDEAKQVFEVFDKKYESKVDAHHIGDMLRSLGLAVTNAECEKRGQTPKPGTKTITVEEFLAIYSEFFKMPEKTWGTYEDFMEGLKLYDKESNGLLSLAELSQVLVAMAEKLTPDQLDEIMKCTETKDDAEGMINYDTFVRKVMAGPFPQDN</sequence>
<dbReference type="AlphaFoldDB" id="A0A814P158"/>
<dbReference type="InterPro" id="IPR002048">
    <property type="entry name" value="EF_hand_dom"/>
</dbReference>
<keyword evidence="6" id="KW-1185">Reference proteome</keyword>
<dbReference type="FunFam" id="1.10.238.10:FF:000001">
    <property type="entry name" value="Calmodulin 1"/>
    <property type="match status" value="1"/>
</dbReference>
<dbReference type="OrthoDB" id="26525at2759"/>
<dbReference type="PROSITE" id="PS50222">
    <property type="entry name" value="EF_HAND_2"/>
    <property type="match status" value="2"/>
</dbReference>
<evidence type="ECO:0000256" key="2">
    <source>
        <dbReference type="ARBA" id="ARBA00023123"/>
    </source>
</evidence>
<comment type="caution">
    <text evidence="5">The sequence shown here is derived from an EMBL/GenBank/DDBJ whole genome shotgun (WGS) entry which is preliminary data.</text>
</comment>
<name>A0A814P158_9BILA</name>
<dbReference type="InterPro" id="IPR011992">
    <property type="entry name" value="EF-hand-dom_pair"/>
</dbReference>